<dbReference type="Pfam" id="PF07980">
    <property type="entry name" value="SusD_RagB"/>
    <property type="match status" value="1"/>
</dbReference>
<dbReference type="Proteomes" id="UP000319204">
    <property type="component" value="Unassembled WGS sequence"/>
</dbReference>
<evidence type="ECO:0000259" key="7">
    <source>
        <dbReference type="Pfam" id="PF07980"/>
    </source>
</evidence>
<proteinExistence type="inferred from homology"/>
<evidence type="ECO:0000256" key="4">
    <source>
        <dbReference type="ARBA" id="ARBA00023136"/>
    </source>
</evidence>
<dbReference type="InterPro" id="IPR012944">
    <property type="entry name" value="SusD_RagB_dom"/>
</dbReference>
<comment type="subcellular location">
    <subcellularLocation>
        <location evidence="1">Cell outer membrane</location>
    </subcellularLocation>
</comment>
<dbReference type="Gene3D" id="1.25.40.390">
    <property type="match status" value="1"/>
</dbReference>
<dbReference type="InterPro" id="IPR011990">
    <property type="entry name" value="TPR-like_helical_dom_sf"/>
</dbReference>
<keyword evidence="4" id="KW-0472">Membrane</keyword>
<keyword evidence="3 6" id="KW-0732">Signal</keyword>
<organism evidence="9 10">
    <name type="scientific">Flagellimonas hadalis</name>
    <dbReference type="NCBI Taxonomy" id="2597517"/>
    <lineage>
        <taxon>Bacteria</taxon>
        <taxon>Pseudomonadati</taxon>
        <taxon>Bacteroidota</taxon>
        <taxon>Flavobacteriia</taxon>
        <taxon>Flavobacteriales</taxon>
        <taxon>Flavobacteriaceae</taxon>
        <taxon>Flagellimonas</taxon>
    </lineage>
</organism>
<reference evidence="9" key="1">
    <citation type="submission" date="2019-10" db="EMBL/GenBank/DDBJ databases">
        <title>Muricauda hadale sp. nov., a piezophilic bacterium isolated from hadopelagic water of the Mariana Trench.</title>
        <authorList>
            <person name="Wei Y."/>
        </authorList>
    </citation>
    <scope>NUCLEOTIDE SEQUENCE [LARGE SCALE GENOMIC DNA]</scope>
    <source>
        <strain evidence="9">MT-229</strain>
    </source>
</reference>
<evidence type="ECO:0000256" key="2">
    <source>
        <dbReference type="ARBA" id="ARBA00006275"/>
    </source>
</evidence>
<protein>
    <submittedName>
        <fullName evidence="9">RagB/SusD family nutrient uptake outer membrane protein</fullName>
    </submittedName>
</protein>
<keyword evidence="10" id="KW-1185">Reference proteome</keyword>
<feature type="domain" description="SusD-like N-terminal" evidence="8">
    <location>
        <begin position="97"/>
        <end position="226"/>
    </location>
</feature>
<evidence type="ECO:0000313" key="10">
    <source>
        <dbReference type="Proteomes" id="UP000319204"/>
    </source>
</evidence>
<dbReference type="GO" id="GO:0009279">
    <property type="term" value="C:cell outer membrane"/>
    <property type="evidence" value="ECO:0007669"/>
    <property type="project" value="UniProtKB-SubCell"/>
</dbReference>
<comment type="similarity">
    <text evidence="2">Belongs to the SusD family.</text>
</comment>
<gene>
    <name evidence="9" type="ORF">FOT42_014670</name>
</gene>
<feature type="signal peptide" evidence="6">
    <location>
        <begin position="1"/>
        <end position="23"/>
    </location>
</feature>
<dbReference type="EMBL" id="VNIK02000011">
    <property type="protein sequence ID" value="KAB5485738.1"/>
    <property type="molecule type" value="Genomic_DNA"/>
</dbReference>
<evidence type="ECO:0000313" key="9">
    <source>
        <dbReference type="EMBL" id="KAB5485738.1"/>
    </source>
</evidence>
<dbReference type="AlphaFoldDB" id="A0A5N5ILN6"/>
<keyword evidence="5" id="KW-0998">Cell outer membrane</keyword>
<sequence length="593" mass="66595">MKRIFYLMGVVVMGMLASCEVDAPAQSTLDESVIFSTPGLTMGAVDGIKIPFGQTNSYRGRFIPWYGMNTDVEWHNNGQSYTTGDQYDLINYDAKPGNSQMNTENNAWAQMYASIERANIVIRGIREYGDPMPGTEMGQHLGEALTLRAIVYADLTKAWGDVPARFEPITSETLYIPKSSRDVIYKQLLMDLEEAAELVAWPNQSSLTSTVERVNKAFVKGLRAKIALIAGGYQQYPDGIRLSNDPELSRNAMYTIALQECRDVIQSGTARLETTFEDFWRKVCQENISAGGESLWELPFASGRGRVAFTFGVRHRSVDQHTGQARGGTMGPVPSLFYDYSEADQRRDVTCVPYEYGQANTDGFAQQQLLSLDLWNFGKYRYEWMTRYVTSSNDDGLNWVYMRYAEVLLMAAEAANELNGPGAAVPYLRELRERAFDPADHAEQVDAYLSAAQASEAAMFNAIVEEHKLEFAGEMVRKQALIRWNMLGDKLDETKTELNDLASRAGDYATVPTTLYWRISEEDNESLEVFGLNRGEEGAPGPEYSAQAWDVFNAEKIDALYKPGVDPDARQFWPIWQVFIDGSNGQLVNDYGY</sequence>
<dbReference type="InterPro" id="IPR033985">
    <property type="entry name" value="SusD-like_N"/>
</dbReference>
<evidence type="ECO:0000256" key="3">
    <source>
        <dbReference type="ARBA" id="ARBA00022729"/>
    </source>
</evidence>
<dbReference type="OrthoDB" id="5694214at2"/>
<dbReference type="Pfam" id="PF14322">
    <property type="entry name" value="SusD-like_3"/>
    <property type="match status" value="1"/>
</dbReference>
<evidence type="ECO:0000256" key="1">
    <source>
        <dbReference type="ARBA" id="ARBA00004442"/>
    </source>
</evidence>
<evidence type="ECO:0000256" key="6">
    <source>
        <dbReference type="SAM" id="SignalP"/>
    </source>
</evidence>
<name>A0A5N5ILN6_9FLAO</name>
<comment type="caution">
    <text evidence="9">The sequence shown here is derived from an EMBL/GenBank/DDBJ whole genome shotgun (WGS) entry which is preliminary data.</text>
</comment>
<evidence type="ECO:0000256" key="5">
    <source>
        <dbReference type="ARBA" id="ARBA00023237"/>
    </source>
</evidence>
<dbReference type="RefSeq" id="WP_151891285.1">
    <property type="nucleotide sequence ID" value="NZ_VNIK02000011.1"/>
</dbReference>
<dbReference type="SUPFAM" id="SSF48452">
    <property type="entry name" value="TPR-like"/>
    <property type="match status" value="1"/>
</dbReference>
<feature type="domain" description="RagB/SusD" evidence="7">
    <location>
        <begin position="380"/>
        <end position="593"/>
    </location>
</feature>
<evidence type="ECO:0000259" key="8">
    <source>
        <dbReference type="Pfam" id="PF14322"/>
    </source>
</evidence>
<dbReference type="PROSITE" id="PS51257">
    <property type="entry name" value="PROKAR_LIPOPROTEIN"/>
    <property type="match status" value="1"/>
</dbReference>
<accession>A0A5N5ILN6</accession>
<feature type="chain" id="PRO_5024329158" evidence="6">
    <location>
        <begin position="24"/>
        <end position="593"/>
    </location>
</feature>